<keyword evidence="1" id="KW-1133">Transmembrane helix</keyword>
<reference evidence="2 3" key="1">
    <citation type="submission" date="2018-04" db="EMBL/GenBank/DDBJ databases">
        <title>Genomic Encyclopedia of Type Strains, Phase IV (KMG-IV): sequencing the most valuable type-strain genomes for metagenomic binning, comparative biology and taxonomic classification.</title>
        <authorList>
            <person name="Goeker M."/>
        </authorList>
    </citation>
    <scope>NUCLEOTIDE SEQUENCE [LARGE SCALE GENOMIC DNA]</scope>
    <source>
        <strain evidence="2 3">DSM 45771</strain>
    </source>
</reference>
<dbReference type="OrthoDB" id="5150106at2"/>
<dbReference type="AlphaFoldDB" id="A0A2U1F279"/>
<gene>
    <name evidence="2" type="ORF">C8D89_11310</name>
</gene>
<comment type="caution">
    <text evidence="2">The sequence shown here is derived from an EMBL/GenBank/DDBJ whole genome shotgun (WGS) entry which is preliminary data.</text>
</comment>
<dbReference type="Proteomes" id="UP000245639">
    <property type="component" value="Unassembled WGS sequence"/>
</dbReference>
<dbReference type="RefSeq" id="WP_116710035.1">
    <property type="nucleotide sequence ID" value="NZ_QEKW01000013.1"/>
</dbReference>
<keyword evidence="1" id="KW-0812">Transmembrane</keyword>
<sequence length="116" mass="12272">MVAGSATNVFLLSTRPAVYAELGDWLPAPDALHQLWDATLGEHPLLWVPGVGIAYELLVGVLALLPRRRLRFLGLAGIALFHLGLLAMGLWAWALPVMALIGAVVALEVRGAAGEA</sequence>
<evidence type="ECO:0000313" key="3">
    <source>
        <dbReference type="Proteomes" id="UP000245639"/>
    </source>
</evidence>
<accession>A0A2U1F279</accession>
<protein>
    <recommendedName>
        <fullName evidence="4">DoxX-like protein</fullName>
    </recommendedName>
</protein>
<evidence type="ECO:0000313" key="2">
    <source>
        <dbReference type="EMBL" id="PVZ06272.1"/>
    </source>
</evidence>
<name>A0A2U1F279_9PSEU</name>
<keyword evidence="1" id="KW-0472">Membrane</keyword>
<dbReference type="EMBL" id="QEKW01000013">
    <property type="protein sequence ID" value="PVZ06272.1"/>
    <property type="molecule type" value="Genomic_DNA"/>
</dbReference>
<evidence type="ECO:0000256" key="1">
    <source>
        <dbReference type="SAM" id="Phobius"/>
    </source>
</evidence>
<proteinExistence type="predicted"/>
<keyword evidence="3" id="KW-1185">Reference proteome</keyword>
<organism evidence="2 3">
    <name type="scientific">Actinomycetospora cinnamomea</name>
    <dbReference type="NCBI Taxonomy" id="663609"/>
    <lineage>
        <taxon>Bacteria</taxon>
        <taxon>Bacillati</taxon>
        <taxon>Actinomycetota</taxon>
        <taxon>Actinomycetes</taxon>
        <taxon>Pseudonocardiales</taxon>
        <taxon>Pseudonocardiaceae</taxon>
        <taxon>Actinomycetospora</taxon>
    </lineage>
</organism>
<feature type="transmembrane region" description="Helical" evidence="1">
    <location>
        <begin position="44"/>
        <end position="65"/>
    </location>
</feature>
<evidence type="ECO:0008006" key="4">
    <source>
        <dbReference type="Google" id="ProtNLM"/>
    </source>
</evidence>
<feature type="transmembrane region" description="Helical" evidence="1">
    <location>
        <begin position="72"/>
        <end position="94"/>
    </location>
</feature>